<dbReference type="EMBL" id="JAADJZ010000002">
    <property type="protein sequence ID" value="KAF2877256.1"/>
    <property type="molecule type" value="Genomic_DNA"/>
</dbReference>
<proteinExistence type="predicted"/>
<feature type="signal peptide" evidence="1">
    <location>
        <begin position="1"/>
        <end position="17"/>
    </location>
</feature>
<reference evidence="2 3" key="1">
    <citation type="submission" date="2020-01" db="EMBL/GenBank/DDBJ databases">
        <authorList>
            <consortium name="DOE Joint Genome Institute"/>
            <person name="Haridas S."/>
            <person name="Albert R."/>
            <person name="Binder M."/>
            <person name="Bloem J."/>
            <person name="Labutti K."/>
            <person name="Salamov A."/>
            <person name="Andreopoulos B."/>
            <person name="Baker S.E."/>
            <person name="Barry K."/>
            <person name="Bills G."/>
            <person name="Bluhm B.H."/>
            <person name="Cannon C."/>
            <person name="Castanera R."/>
            <person name="Culley D.E."/>
            <person name="Daum C."/>
            <person name="Ezra D."/>
            <person name="Gonzalez J.B."/>
            <person name="Henrissat B."/>
            <person name="Kuo A."/>
            <person name="Liang C."/>
            <person name="Lipzen A."/>
            <person name="Lutzoni F."/>
            <person name="Magnuson J."/>
            <person name="Mondo S."/>
            <person name="Nolan M."/>
            <person name="Ohm R."/>
            <person name="Pangilinan J."/>
            <person name="Park H.-J.H."/>
            <person name="Ramirez L."/>
            <person name="Alfaro M."/>
            <person name="Sun H."/>
            <person name="Tritt A."/>
            <person name="Yoshinaga Y."/>
            <person name="Zwiers L.-H.L."/>
            <person name="Turgeon B.G."/>
            <person name="Goodwin S.B."/>
            <person name="Spatafora J.W."/>
            <person name="Crous P.W."/>
            <person name="Grigoriev I.V."/>
        </authorList>
    </citation>
    <scope>NUCLEOTIDE SEQUENCE [LARGE SCALE GENOMIC DNA]</scope>
    <source>
        <strain evidence="2 3">CBS 611.86</strain>
    </source>
</reference>
<evidence type="ECO:0000256" key="1">
    <source>
        <dbReference type="SAM" id="SignalP"/>
    </source>
</evidence>
<organism evidence="2 3">
    <name type="scientific">Massariosphaeria phaeospora</name>
    <dbReference type="NCBI Taxonomy" id="100035"/>
    <lineage>
        <taxon>Eukaryota</taxon>
        <taxon>Fungi</taxon>
        <taxon>Dikarya</taxon>
        <taxon>Ascomycota</taxon>
        <taxon>Pezizomycotina</taxon>
        <taxon>Dothideomycetes</taxon>
        <taxon>Pleosporomycetidae</taxon>
        <taxon>Pleosporales</taxon>
        <taxon>Pleosporales incertae sedis</taxon>
        <taxon>Massariosphaeria</taxon>
    </lineage>
</organism>
<comment type="caution">
    <text evidence="2">The sequence shown here is derived from an EMBL/GenBank/DDBJ whole genome shotgun (WGS) entry which is preliminary data.</text>
</comment>
<name>A0A7C8MFW8_9PLEO</name>
<gene>
    <name evidence="2" type="ORF">BDV95DRAFT_601669</name>
</gene>
<evidence type="ECO:0000313" key="3">
    <source>
        <dbReference type="Proteomes" id="UP000481861"/>
    </source>
</evidence>
<dbReference type="OrthoDB" id="3775508at2759"/>
<keyword evidence="1" id="KW-0732">Signal</keyword>
<keyword evidence="3" id="KW-1185">Reference proteome</keyword>
<dbReference type="AlphaFoldDB" id="A0A7C8MFW8"/>
<sequence length="66" mass="7024">MKLSALIILITASIGLASPAAVSLNRPTRLERDENGIEQLLPCVECECNGWTGVCKCVKNGCCCTL</sequence>
<protein>
    <recommendedName>
        <fullName evidence="4">Invertebrate defensins family profile domain-containing protein</fullName>
    </recommendedName>
</protein>
<evidence type="ECO:0008006" key="4">
    <source>
        <dbReference type="Google" id="ProtNLM"/>
    </source>
</evidence>
<evidence type="ECO:0000313" key="2">
    <source>
        <dbReference type="EMBL" id="KAF2877256.1"/>
    </source>
</evidence>
<dbReference type="Proteomes" id="UP000481861">
    <property type="component" value="Unassembled WGS sequence"/>
</dbReference>
<accession>A0A7C8MFW8</accession>
<feature type="chain" id="PRO_5029003470" description="Invertebrate defensins family profile domain-containing protein" evidence="1">
    <location>
        <begin position="18"/>
        <end position="66"/>
    </location>
</feature>